<feature type="transmembrane region" description="Helical" evidence="1">
    <location>
        <begin position="16"/>
        <end position="34"/>
    </location>
</feature>
<evidence type="ECO:0000256" key="1">
    <source>
        <dbReference type="SAM" id="Phobius"/>
    </source>
</evidence>
<keyword evidence="1" id="KW-0472">Membrane</keyword>
<protein>
    <submittedName>
        <fullName evidence="2">Uncharacterized protein</fullName>
    </submittedName>
</protein>
<dbReference type="Proteomes" id="UP000638462">
    <property type="component" value="Unassembled WGS sequence"/>
</dbReference>
<keyword evidence="1" id="KW-1133">Transmembrane helix</keyword>
<evidence type="ECO:0000313" key="2">
    <source>
        <dbReference type="EMBL" id="GGF14300.1"/>
    </source>
</evidence>
<organism evidence="2 3">
    <name type="scientific">Pseudoalteromonas gelatinilytica</name>
    <dbReference type="NCBI Taxonomy" id="1703256"/>
    <lineage>
        <taxon>Bacteria</taxon>
        <taxon>Pseudomonadati</taxon>
        <taxon>Pseudomonadota</taxon>
        <taxon>Gammaproteobacteria</taxon>
        <taxon>Alteromonadales</taxon>
        <taxon>Pseudoalteromonadaceae</taxon>
        <taxon>Pseudoalteromonas</taxon>
    </lineage>
</organism>
<evidence type="ECO:0000313" key="3">
    <source>
        <dbReference type="Proteomes" id="UP000638462"/>
    </source>
</evidence>
<keyword evidence="3" id="KW-1185">Reference proteome</keyword>
<proteinExistence type="predicted"/>
<comment type="caution">
    <text evidence="2">The sequence shown here is derived from an EMBL/GenBank/DDBJ whole genome shotgun (WGS) entry which is preliminary data.</text>
</comment>
<dbReference type="EMBL" id="BMIT01000034">
    <property type="protein sequence ID" value="GGF14300.1"/>
    <property type="molecule type" value="Genomic_DNA"/>
</dbReference>
<dbReference type="RefSeq" id="WP_188731736.1">
    <property type="nucleotide sequence ID" value="NZ_BMIT01000034.1"/>
</dbReference>
<accession>A0ABQ1UCV8</accession>
<sequence length="264" mass="30334">MFTNLNKYSKYQNSKWFIIAILLCSILSIVYLQLRHPADNSSVEPTFDYSTIIDHFNGKLNQGTFLFSEPVTWNGQFIPVESYAGINLKSLSSEYADGLVLYWLHRIKFASTEETSVIKDSFEAVKSLPYDINEANLEFLDCSLTEKCDYKKLINNFSNSAWVPFWAMKADIEYVKSKSDELNELNISAVSDLEFFELRNNAGHVEIIPPALADYLITIPFYLNCETNNQKLLLYLYEVKTRFPQLSTIVDEFMSMASKSQCEG</sequence>
<gene>
    <name evidence="2" type="ORF">GCM10008027_43890</name>
</gene>
<reference evidence="3" key="1">
    <citation type="journal article" date="2019" name="Int. J. Syst. Evol. Microbiol.">
        <title>The Global Catalogue of Microorganisms (GCM) 10K type strain sequencing project: providing services to taxonomists for standard genome sequencing and annotation.</title>
        <authorList>
            <consortium name="The Broad Institute Genomics Platform"/>
            <consortium name="The Broad Institute Genome Sequencing Center for Infectious Disease"/>
            <person name="Wu L."/>
            <person name="Ma J."/>
        </authorList>
    </citation>
    <scope>NUCLEOTIDE SEQUENCE [LARGE SCALE GENOMIC DNA]</scope>
    <source>
        <strain evidence="3">CGMCC 1.15394</strain>
    </source>
</reference>
<name>A0ABQ1UCV8_9GAMM</name>
<keyword evidence="1" id="KW-0812">Transmembrane</keyword>